<comment type="caution">
    <text evidence="5">The sequence shown here is derived from an EMBL/GenBank/DDBJ whole genome shotgun (WGS) entry which is preliminary data.</text>
</comment>
<evidence type="ECO:0000256" key="2">
    <source>
        <dbReference type="ARBA" id="ARBA00023125"/>
    </source>
</evidence>
<reference evidence="5 6" key="1">
    <citation type="submission" date="2021-03" db="EMBL/GenBank/DDBJ databases">
        <title>Whole genome shotgun sequence of Actinoplanes toevensis NBRC 105298.</title>
        <authorList>
            <person name="Komaki H."/>
            <person name="Tamura T."/>
        </authorList>
    </citation>
    <scope>NUCLEOTIDE SEQUENCE [LARGE SCALE GENOMIC DNA]</scope>
    <source>
        <strain evidence="5 6">NBRC 105298</strain>
    </source>
</reference>
<dbReference type="SMART" id="SM00421">
    <property type="entry name" value="HTH_LUXR"/>
    <property type="match status" value="1"/>
</dbReference>
<dbReference type="Gene3D" id="3.40.50.2300">
    <property type="match status" value="1"/>
</dbReference>
<keyword evidence="1" id="KW-0805">Transcription regulation</keyword>
<keyword evidence="2 5" id="KW-0238">DNA-binding</keyword>
<dbReference type="CDD" id="cd06170">
    <property type="entry name" value="LuxR_C_like"/>
    <property type="match status" value="1"/>
</dbReference>
<dbReference type="GO" id="GO:0006355">
    <property type="term" value="P:regulation of DNA-templated transcription"/>
    <property type="evidence" value="ECO:0007669"/>
    <property type="project" value="InterPro"/>
</dbReference>
<accession>A0A919WB90</accession>
<keyword evidence="6" id="KW-1185">Reference proteome</keyword>
<dbReference type="Pfam" id="PF00196">
    <property type="entry name" value="GerE"/>
    <property type="match status" value="1"/>
</dbReference>
<dbReference type="AlphaFoldDB" id="A0A919WB90"/>
<evidence type="ECO:0000259" key="4">
    <source>
        <dbReference type="PROSITE" id="PS50043"/>
    </source>
</evidence>
<dbReference type="InterPro" id="IPR016032">
    <property type="entry name" value="Sig_transdc_resp-reg_C-effctor"/>
</dbReference>
<dbReference type="GO" id="GO:0003677">
    <property type="term" value="F:DNA binding"/>
    <property type="evidence" value="ECO:0007669"/>
    <property type="project" value="UniProtKB-KW"/>
</dbReference>
<dbReference type="SUPFAM" id="SSF46894">
    <property type="entry name" value="C-terminal effector domain of the bipartite response regulators"/>
    <property type="match status" value="1"/>
</dbReference>
<evidence type="ECO:0000256" key="3">
    <source>
        <dbReference type="ARBA" id="ARBA00023163"/>
    </source>
</evidence>
<organism evidence="5 6">
    <name type="scientific">Paractinoplanes toevensis</name>
    <dbReference type="NCBI Taxonomy" id="571911"/>
    <lineage>
        <taxon>Bacteria</taxon>
        <taxon>Bacillati</taxon>
        <taxon>Actinomycetota</taxon>
        <taxon>Actinomycetes</taxon>
        <taxon>Micromonosporales</taxon>
        <taxon>Micromonosporaceae</taxon>
        <taxon>Paractinoplanes</taxon>
    </lineage>
</organism>
<dbReference type="PANTHER" id="PTHR44688">
    <property type="entry name" value="DNA-BINDING TRANSCRIPTIONAL ACTIVATOR DEVR_DOSR"/>
    <property type="match status" value="1"/>
</dbReference>
<dbReference type="PRINTS" id="PR00038">
    <property type="entry name" value="HTHLUXR"/>
</dbReference>
<proteinExistence type="predicted"/>
<evidence type="ECO:0000313" key="6">
    <source>
        <dbReference type="Proteomes" id="UP000677082"/>
    </source>
</evidence>
<gene>
    <name evidence="5" type="ORF">Ato02nite_088320</name>
</gene>
<dbReference type="InterPro" id="IPR000792">
    <property type="entry name" value="Tscrpt_reg_LuxR_C"/>
</dbReference>
<evidence type="ECO:0000256" key="1">
    <source>
        <dbReference type="ARBA" id="ARBA00023015"/>
    </source>
</evidence>
<sequence length="181" mass="19933">MRRLRPDALLLGTAKPGVGLDLVRELAAKGDDLSTRRTHCLVFYQEMAHDVIVELLQAGARGLLSRDSDSEEVLAAARGVARGRTVLSSEVATKLVDWFCDFGADPRPAVSPEIVGLTEREREVLTLMGQGVSIQDASTLLYISVSTIRTHLHRIRHKLDLRDRAQMVAFAYQTGLVREAA</sequence>
<dbReference type="Proteomes" id="UP000677082">
    <property type="component" value="Unassembled WGS sequence"/>
</dbReference>
<evidence type="ECO:0000313" key="5">
    <source>
        <dbReference type="EMBL" id="GIM97039.1"/>
    </source>
</evidence>
<keyword evidence="3" id="KW-0804">Transcription</keyword>
<dbReference type="EMBL" id="BOQN01000133">
    <property type="protein sequence ID" value="GIM97039.1"/>
    <property type="molecule type" value="Genomic_DNA"/>
</dbReference>
<protein>
    <submittedName>
        <fullName evidence="5">DNA-binding response regulator</fullName>
    </submittedName>
</protein>
<dbReference type="PROSITE" id="PS50043">
    <property type="entry name" value="HTH_LUXR_2"/>
    <property type="match status" value="1"/>
</dbReference>
<feature type="domain" description="HTH luxR-type" evidence="4">
    <location>
        <begin position="110"/>
        <end position="175"/>
    </location>
</feature>
<name>A0A919WB90_9ACTN</name>
<dbReference type="PANTHER" id="PTHR44688:SF16">
    <property type="entry name" value="DNA-BINDING TRANSCRIPTIONAL ACTIVATOR DEVR_DOSR"/>
    <property type="match status" value="1"/>
</dbReference>